<evidence type="ECO:0000313" key="3">
    <source>
        <dbReference type="Proteomes" id="UP000052982"/>
    </source>
</evidence>
<protein>
    <recommendedName>
        <fullName evidence="1">CHAT domain-containing protein</fullName>
    </recommendedName>
</protein>
<dbReference type="AlphaFoldDB" id="A0A124I3N6"/>
<organism evidence="2 3">
    <name type="scientific">Streptomyces griseoruber</name>
    <dbReference type="NCBI Taxonomy" id="1943"/>
    <lineage>
        <taxon>Bacteria</taxon>
        <taxon>Bacillati</taxon>
        <taxon>Actinomycetota</taxon>
        <taxon>Actinomycetes</taxon>
        <taxon>Kitasatosporales</taxon>
        <taxon>Streptomycetaceae</taxon>
        <taxon>Streptomyces</taxon>
    </lineage>
</organism>
<accession>A0A124I3N6</accession>
<evidence type="ECO:0000259" key="1">
    <source>
        <dbReference type="Pfam" id="PF12770"/>
    </source>
</evidence>
<evidence type="ECO:0000313" key="2">
    <source>
        <dbReference type="EMBL" id="KUN84240.1"/>
    </source>
</evidence>
<dbReference type="Proteomes" id="UP000052982">
    <property type="component" value="Unassembled WGS sequence"/>
</dbReference>
<proteinExistence type="predicted"/>
<dbReference type="EMBL" id="LMWW01000018">
    <property type="protein sequence ID" value="KUN84240.1"/>
    <property type="molecule type" value="Genomic_DNA"/>
</dbReference>
<dbReference type="OrthoDB" id="4149784at2"/>
<gene>
    <name evidence="2" type="ORF">AQJ64_15895</name>
</gene>
<dbReference type="Pfam" id="PF12770">
    <property type="entry name" value="CHAT"/>
    <property type="match status" value="1"/>
</dbReference>
<dbReference type="RefSeq" id="WP_055636479.1">
    <property type="nucleotide sequence ID" value="NZ_JBIRRP010000016.1"/>
</dbReference>
<keyword evidence="3" id="KW-1185">Reference proteome</keyword>
<dbReference type="STRING" id="1943.AQJ64_15895"/>
<name>A0A124I3N6_9ACTN</name>
<reference evidence="2 3" key="1">
    <citation type="submission" date="2015-10" db="EMBL/GenBank/DDBJ databases">
        <title>Draft genome sequence of Streptomyces griseoruber DSM 40281, type strain for the species Streptomyces griseoruber.</title>
        <authorList>
            <person name="Ruckert C."/>
            <person name="Winkler A."/>
            <person name="Kalinowski J."/>
            <person name="Kampfer P."/>
            <person name="Glaeser S."/>
        </authorList>
    </citation>
    <scope>NUCLEOTIDE SEQUENCE [LARGE SCALE GENOMIC DNA]</scope>
    <source>
        <strain evidence="2 3">DSM 40281</strain>
    </source>
</reference>
<feature type="domain" description="CHAT" evidence="1">
    <location>
        <begin position="115"/>
        <end position="428"/>
    </location>
</feature>
<sequence>MSDDDLIGLGAARRELDEAIGAIRGVPGFGSFLAPPGMDEVAVAARYQPLVYLAAAEAGGLAMVVRGEDVEHVPLPGLTGEALRGRVARHLELHGADKEDTPTATDSWRTGLDDVTRWLWTAVMEPVLGRLRADGAATLVAGGLLGLLPLHAAWTQDTSRPTGRRYALDESTLTYVPNARALTAARELAEGPVERLFTVADPAREAGSRRLDNAGIEALVAAAAFPGSTESAGGTAADVPTVSAALGRADVAHLACHGEADLMTPLESRLLLSGTDALRLRDLLALRLRLRLAVLSACETSVPGDELPDEVVSLPTGLLQAGAAGVIGALWEVPDQATAMLMTEFYRRWRHQERPVPPPTALREAQIWLRDTTNGEKLSAYRKALAEGAGWLPEQAADEFTLLLELRGAPDERLFAGPDSWAGFAYSGV</sequence>
<dbReference type="InterPro" id="IPR024983">
    <property type="entry name" value="CHAT_dom"/>
</dbReference>
<comment type="caution">
    <text evidence="2">The sequence shown here is derived from an EMBL/GenBank/DDBJ whole genome shotgun (WGS) entry which is preliminary data.</text>
</comment>